<accession>A0A560LIP4</accession>
<protein>
    <recommendedName>
        <fullName evidence="4">Universal stress protein family protein</fullName>
    </recommendedName>
</protein>
<keyword evidence="3" id="KW-1185">Reference proteome</keyword>
<evidence type="ECO:0000256" key="1">
    <source>
        <dbReference type="SAM" id="MobiDB-lite"/>
    </source>
</evidence>
<organism evidence="2 3">
    <name type="scientific">Bradyrhizobium macuxiense</name>
    <dbReference type="NCBI Taxonomy" id="1755647"/>
    <lineage>
        <taxon>Bacteria</taxon>
        <taxon>Pseudomonadati</taxon>
        <taxon>Pseudomonadota</taxon>
        <taxon>Alphaproteobacteria</taxon>
        <taxon>Hyphomicrobiales</taxon>
        <taxon>Nitrobacteraceae</taxon>
        <taxon>Bradyrhizobium</taxon>
    </lineage>
</organism>
<evidence type="ECO:0008006" key="4">
    <source>
        <dbReference type="Google" id="ProtNLM"/>
    </source>
</evidence>
<dbReference type="Proteomes" id="UP000321304">
    <property type="component" value="Unassembled WGS sequence"/>
</dbReference>
<name>A0A560LIP4_9BRAD</name>
<dbReference type="Gene3D" id="3.40.50.12370">
    <property type="match status" value="1"/>
</dbReference>
<evidence type="ECO:0000313" key="3">
    <source>
        <dbReference type="Proteomes" id="UP000321304"/>
    </source>
</evidence>
<reference evidence="2 3" key="1">
    <citation type="submission" date="2019-06" db="EMBL/GenBank/DDBJ databases">
        <title>Genomic Encyclopedia of Type Strains, Phase IV (KMG-V): Genome sequencing to study the core and pangenomes of soil and plant-associated prokaryotes.</title>
        <authorList>
            <person name="Whitman W."/>
        </authorList>
    </citation>
    <scope>NUCLEOTIDE SEQUENCE [LARGE SCALE GENOMIC DNA]</scope>
    <source>
        <strain evidence="2 3">BR 10355</strain>
    </source>
</reference>
<sequence length="306" mass="32994">MFGNILVHIPTELSARSAVNGSISLAVSTKAQLDAMAIGYERTIIPLIASAGTAVASIFEVEHAKALERAEAALRVFELEAGNSDIRYTTRALSAIPCDGREIICASARLHDLTVVTQPKRDHDSCDNVIPHEILFQAAGPVLFMPHTFYGAFSAKQIGIRWDGSRLAARALRDAMPLLREADALTIITITGPDAMPAESSTEHVLRYLARSGLPAKVASVPGIGDPTGPPLDRSRRGHRSSGNGRVSLLLAERKAPRPLDAHDASGDDNPGPNVALIASLPMRLFRHVLAACRRLQLDRCHHDRH</sequence>
<gene>
    <name evidence="2" type="ORF">FBZ93_111179</name>
</gene>
<proteinExistence type="predicted"/>
<evidence type="ECO:0000313" key="2">
    <source>
        <dbReference type="EMBL" id="TWB93140.1"/>
    </source>
</evidence>
<dbReference type="EMBL" id="VITY01000011">
    <property type="protein sequence ID" value="TWB93140.1"/>
    <property type="molecule type" value="Genomic_DNA"/>
</dbReference>
<dbReference type="SUPFAM" id="SSF52402">
    <property type="entry name" value="Adenine nucleotide alpha hydrolases-like"/>
    <property type="match status" value="1"/>
</dbReference>
<feature type="region of interest" description="Disordered" evidence="1">
    <location>
        <begin position="219"/>
        <end position="247"/>
    </location>
</feature>
<dbReference type="AlphaFoldDB" id="A0A560LIP4"/>
<comment type="caution">
    <text evidence="2">The sequence shown here is derived from an EMBL/GenBank/DDBJ whole genome shotgun (WGS) entry which is preliminary data.</text>
</comment>